<keyword evidence="2" id="KW-0032">Aminotransferase</keyword>
<feature type="domain" description="Chorismate-utilising enzyme C-terminal" evidence="1">
    <location>
        <begin position="113"/>
        <end position="368"/>
    </location>
</feature>
<keyword evidence="3" id="KW-1185">Reference proteome</keyword>
<organism evidence="2 3">
    <name type="scientific">Sulfitobacter aestuarii</name>
    <dbReference type="NCBI Taxonomy" id="2161676"/>
    <lineage>
        <taxon>Bacteria</taxon>
        <taxon>Pseudomonadati</taxon>
        <taxon>Pseudomonadota</taxon>
        <taxon>Alphaproteobacteria</taxon>
        <taxon>Rhodobacterales</taxon>
        <taxon>Roseobacteraceae</taxon>
        <taxon>Sulfitobacter</taxon>
    </lineage>
</organism>
<sequence length="377" mass="41053">MSTHEPRVIFDHGPLPGGSLFASPRRLIRATRPEEVPDALAALQEAQGQGHWLAGYASYELGYLFSHKLRDLLPEPRDLPLLHFGVFHAPQPAIATADDTPAELGPLEPLWSFEQYETAFARVRDYIAAGDIYQANLTFPLQAERHGSIDALYARLCGKQPAPHGALVDLGGPTLLSRSPELFFGVDAAGRLTARPMKGTVARGATPAEDAERMRWLETSEKNRAENLMIVDLLRNDISRISRIGSVRVPQLFTIETYATLHQMTSCITAELRGDVSIAEIFASLFPCGSITGAPKIRAMQILRELEDAPREAYCGAIGWIAPDGAMSFSVAIRTLICDAQGGVRVNVGGGVVHDSTAREEYDEALLKARFAALDPA</sequence>
<dbReference type="PANTHER" id="PTHR11236:SF50">
    <property type="entry name" value="AMINODEOXYCHORISMATE SYNTHASE COMPONENT 1"/>
    <property type="match status" value="1"/>
</dbReference>
<comment type="caution">
    <text evidence="2">The sequence shown here is derived from an EMBL/GenBank/DDBJ whole genome shotgun (WGS) entry which is preliminary data.</text>
</comment>
<dbReference type="RefSeq" id="WP_386375013.1">
    <property type="nucleotide sequence ID" value="NZ_JBHUMP010000011.1"/>
</dbReference>
<dbReference type="SUPFAM" id="SSF56322">
    <property type="entry name" value="ADC synthase"/>
    <property type="match status" value="1"/>
</dbReference>
<evidence type="ECO:0000313" key="2">
    <source>
        <dbReference type="EMBL" id="MFD2740472.1"/>
    </source>
</evidence>
<reference evidence="3" key="1">
    <citation type="journal article" date="2019" name="Int. J. Syst. Evol. Microbiol.">
        <title>The Global Catalogue of Microorganisms (GCM) 10K type strain sequencing project: providing services to taxonomists for standard genome sequencing and annotation.</title>
        <authorList>
            <consortium name="The Broad Institute Genomics Platform"/>
            <consortium name="The Broad Institute Genome Sequencing Center for Infectious Disease"/>
            <person name="Wu L."/>
            <person name="Ma J."/>
        </authorList>
    </citation>
    <scope>NUCLEOTIDE SEQUENCE [LARGE SCALE GENOMIC DNA]</scope>
    <source>
        <strain evidence="3">TISTR 2562</strain>
    </source>
</reference>
<dbReference type="EMBL" id="JBHUMP010000011">
    <property type="protein sequence ID" value="MFD2740472.1"/>
    <property type="molecule type" value="Genomic_DNA"/>
</dbReference>
<dbReference type="InterPro" id="IPR005802">
    <property type="entry name" value="ADC_synth_comp_1"/>
</dbReference>
<dbReference type="GO" id="GO:0046820">
    <property type="term" value="F:4-amino-4-deoxychorismate synthase activity"/>
    <property type="evidence" value="ECO:0007669"/>
    <property type="project" value="UniProtKB-EC"/>
</dbReference>
<dbReference type="InterPro" id="IPR005801">
    <property type="entry name" value="ADC_synthase"/>
</dbReference>
<dbReference type="PRINTS" id="PR00095">
    <property type="entry name" value="ANTSNTHASEI"/>
</dbReference>
<dbReference type="InterPro" id="IPR019999">
    <property type="entry name" value="Anth_synth_I-like"/>
</dbReference>
<gene>
    <name evidence="2" type="ORF">ACFSUD_12870</name>
</gene>
<dbReference type="InterPro" id="IPR015890">
    <property type="entry name" value="Chorismate_C"/>
</dbReference>
<evidence type="ECO:0000259" key="1">
    <source>
        <dbReference type="Pfam" id="PF00425"/>
    </source>
</evidence>
<dbReference type="EC" id="2.6.1.85" evidence="2"/>
<dbReference type="Gene3D" id="3.60.120.10">
    <property type="entry name" value="Anthranilate synthase"/>
    <property type="match status" value="1"/>
</dbReference>
<protein>
    <submittedName>
        <fullName evidence="2">Aminodeoxychorismate synthase component I</fullName>
        <ecNumber evidence="2">2.6.1.85</ecNumber>
    </submittedName>
</protein>
<dbReference type="NCBIfam" id="NF005698">
    <property type="entry name" value="PRK07508.1"/>
    <property type="match status" value="1"/>
</dbReference>
<dbReference type="Proteomes" id="UP001597474">
    <property type="component" value="Unassembled WGS sequence"/>
</dbReference>
<dbReference type="Pfam" id="PF00425">
    <property type="entry name" value="Chorismate_bind"/>
    <property type="match status" value="1"/>
</dbReference>
<dbReference type="PANTHER" id="PTHR11236">
    <property type="entry name" value="AMINOBENZOATE/ANTHRANILATE SYNTHASE"/>
    <property type="match status" value="1"/>
</dbReference>
<proteinExistence type="predicted"/>
<accession>A0ABW5U6W9</accession>
<evidence type="ECO:0000313" key="3">
    <source>
        <dbReference type="Proteomes" id="UP001597474"/>
    </source>
</evidence>
<keyword evidence="2" id="KW-0808">Transferase</keyword>
<dbReference type="NCBIfam" id="TIGR00553">
    <property type="entry name" value="pabB"/>
    <property type="match status" value="1"/>
</dbReference>
<name>A0ABW5U6W9_9RHOB</name>